<name>T1B4T9_9ZZZZ</name>
<gene>
    <name evidence="2" type="ORF">B1B_11753</name>
</gene>
<dbReference type="InterPro" id="IPR002525">
    <property type="entry name" value="Transp_IS110-like_N"/>
</dbReference>
<dbReference type="Pfam" id="PF01548">
    <property type="entry name" value="DEDD_Tnp_IS110"/>
    <property type="match status" value="1"/>
</dbReference>
<dbReference type="GO" id="GO:0006313">
    <property type="term" value="P:DNA transposition"/>
    <property type="evidence" value="ECO:0007669"/>
    <property type="project" value="InterPro"/>
</dbReference>
<dbReference type="PANTHER" id="PTHR33055">
    <property type="entry name" value="TRANSPOSASE FOR INSERTION SEQUENCE ELEMENT IS1111A"/>
    <property type="match status" value="1"/>
</dbReference>
<comment type="caution">
    <text evidence="2">The sequence shown here is derived from an EMBL/GenBank/DDBJ whole genome shotgun (WGS) entry which is preliminary data.</text>
</comment>
<sequence>MDTVIERCCGLDVHKDTVVACVRTTVEGGKRNQETKTFGTTTTELLKLRDWITACKVTLVGMESTSVYWKPIFYILEDEVECWLLNARHMHNVPGRKTDIGDAEWIAQLLEHGLVRPSFVPPKPIRELRNL</sequence>
<reference evidence="2" key="2">
    <citation type="journal article" date="2014" name="ISME J.">
        <title>Microbial stratification in low pH oxic and suboxic macroscopic growths along an acid mine drainage.</title>
        <authorList>
            <person name="Mendez-Garcia C."/>
            <person name="Mesa V."/>
            <person name="Sprenger R.R."/>
            <person name="Richter M."/>
            <person name="Diez M.S."/>
            <person name="Solano J."/>
            <person name="Bargiela R."/>
            <person name="Golyshina O.V."/>
            <person name="Manteca A."/>
            <person name="Ramos J.L."/>
            <person name="Gallego J.R."/>
            <person name="Llorente I."/>
            <person name="Martins Dos Santos V.A."/>
            <person name="Jensen O.N."/>
            <person name="Pelaez A.I."/>
            <person name="Sanchez J."/>
            <person name="Ferrer M."/>
        </authorList>
    </citation>
    <scope>NUCLEOTIDE SEQUENCE</scope>
</reference>
<dbReference type="EMBL" id="AUZY01007664">
    <property type="protein sequence ID" value="EQD49215.1"/>
    <property type="molecule type" value="Genomic_DNA"/>
</dbReference>
<accession>T1B4T9</accession>
<proteinExistence type="predicted"/>
<dbReference type="InterPro" id="IPR047650">
    <property type="entry name" value="Transpos_IS110"/>
</dbReference>
<reference evidence="2" key="1">
    <citation type="submission" date="2013-08" db="EMBL/GenBank/DDBJ databases">
        <authorList>
            <person name="Mendez C."/>
            <person name="Richter M."/>
            <person name="Ferrer M."/>
            <person name="Sanchez J."/>
        </authorList>
    </citation>
    <scope>NUCLEOTIDE SEQUENCE</scope>
</reference>
<protein>
    <submittedName>
        <fullName evidence="2">Transposase IS116/IS110/IS902 family protein</fullName>
    </submittedName>
</protein>
<organism evidence="2">
    <name type="scientific">mine drainage metagenome</name>
    <dbReference type="NCBI Taxonomy" id="410659"/>
    <lineage>
        <taxon>unclassified sequences</taxon>
        <taxon>metagenomes</taxon>
        <taxon>ecological metagenomes</taxon>
    </lineage>
</organism>
<dbReference type="GO" id="GO:0003677">
    <property type="term" value="F:DNA binding"/>
    <property type="evidence" value="ECO:0007669"/>
    <property type="project" value="InterPro"/>
</dbReference>
<evidence type="ECO:0000259" key="1">
    <source>
        <dbReference type="Pfam" id="PF01548"/>
    </source>
</evidence>
<feature type="non-terminal residue" evidence="2">
    <location>
        <position position="131"/>
    </location>
</feature>
<evidence type="ECO:0000313" key="2">
    <source>
        <dbReference type="EMBL" id="EQD49215.1"/>
    </source>
</evidence>
<dbReference type="GO" id="GO:0004803">
    <property type="term" value="F:transposase activity"/>
    <property type="evidence" value="ECO:0007669"/>
    <property type="project" value="InterPro"/>
</dbReference>
<dbReference type="AlphaFoldDB" id="T1B4T9"/>
<feature type="domain" description="Transposase IS110-like N-terminal" evidence="1">
    <location>
        <begin position="9"/>
        <end position="131"/>
    </location>
</feature>